<reference evidence="2 3" key="1">
    <citation type="submission" date="2020-08" db="EMBL/GenBank/DDBJ databases">
        <title>Genomic Encyclopedia of Type Strains, Phase IV (KMG-IV): sequencing the most valuable type-strain genomes for metagenomic binning, comparative biology and taxonomic classification.</title>
        <authorList>
            <person name="Goeker M."/>
        </authorList>
    </citation>
    <scope>NUCLEOTIDE SEQUENCE [LARGE SCALE GENOMIC DNA]</scope>
    <source>
        <strain evidence="2 3">DSM 17976</strain>
    </source>
</reference>
<name>A0A7W5ZRK4_9BACT</name>
<feature type="transmembrane region" description="Helical" evidence="1">
    <location>
        <begin position="50"/>
        <end position="70"/>
    </location>
</feature>
<organism evidence="2 3">
    <name type="scientific">Runella defluvii</name>
    <dbReference type="NCBI Taxonomy" id="370973"/>
    <lineage>
        <taxon>Bacteria</taxon>
        <taxon>Pseudomonadati</taxon>
        <taxon>Bacteroidota</taxon>
        <taxon>Cytophagia</taxon>
        <taxon>Cytophagales</taxon>
        <taxon>Spirosomataceae</taxon>
        <taxon>Runella</taxon>
    </lineage>
</organism>
<sequence length="113" mass="12764">MKEFIIFKGVDHEIEFKGLRGKYFYLGAIGGVGSIFSCLILVIIGIPSIVVFLLLLLLLSATISAAFHLSKKYGRWGMEKQPVQERKPHFIHQKMPFHKIVPVKAVLKLATKK</sequence>
<dbReference type="RefSeq" id="WP_028524419.1">
    <property type="nucleotide sequence ID" value="NZ_JACIBY010000036.1"/>
</dbReference>
<dbReference type="Pfam" id="PF13571">
    <property type="entry name" value="DUF4133"/>
    <property type="match status" value="1"/>
</dbReference>
<feature type="transmembrane region" description="Helical" evidence="1">
    <location>
        <begin position="23"/>
        <end position="44"/>
    </location>
</feature>
<proteinExistence type="predicted"/>
<evidence type="ECO:0008006" key="4">
    <source>
        <dbReference type="Google" id="ProtNLM"/>
    </source>
</evidence>
<comment type="caution">
    <text evidence="2">The sequence shown here is derived from an EMBL/GenBank/DDBJ whole genome shotgun (WGS) entry which is preliminary data.</text>
</comment>
<keyword evidence="3" id="KW-1185">Reference proteome</keyword>
<protein>
    <recommendedName>
        <fullName evidence="4">DUF4133 domain-containing protein</fullName>
    </recommendedName>
</protein>
<dbReference type="Proteomes" id="UP000541352">
    <property type="component" value="Unassembled WGS sequence"/>
</dbReference>
<accession>A0A7W5ZRK4</accession>
<gene>
    <name evidence="2" type="ORF">FHS57_006404</name>
</gene>
<keyword evidence="1" id="KW-0812">Transmembrane</keyword>
<dbReference type="EMBL" id="JACIBY010000036">
    <property type="protein sequence ID" value="MBB3842373.1"/>
    <property type="molecule type" value="Genomic_DNA"/>
</dbReference>
<dbReference type="AlphaFoldDB" id="A0A7W5ZRK4"/>
<evidence type="ECO:0000313" key="3">
    <source>
        <dbReference type="Proteomes" id="UP000541352"/>
    </source>
</evidence>
<keyword evidence="1" id="KW-0472">Membrane</keyword>
<evidence type="ECO:0000256" key="1">
    <source>
        <dbReference type="SAM" id="Phobius"/>
    </source>
</evidence>
<dbReference type="InterPro" id="IPR025407">
    <property type="entry name" value="DUF4133"/>
</dbReference>
<keyword evidence="1" id="KW-1133">Transmembrane helix</keyword>
<evidence type="ECO:0000313" key="2">
    <source>
        <dbReference type="EMBL" id="MBB3842373.1"/>
    </source>
</evidence>